<evidence type="ECO:0000313" key="3">
    <source>
        <dbReference type="Proteomes" id="UP001143486"/>
    </source>
</evidence>
<name>A0A9W6IQ80_9PROT</name>
<dbReference type="Proteomes" id="UP001143486">
    <property type="component" value="Unassembled WGS sequence"/>
</dbReference>
<dbReference type="EMBL" id="BSFE01000008">
    <property type="protein sequence ID" value="GLK53106.1"/>
    <property type="molecule type" value="Genomic_DNA"/>
</dbReference>
<evidence type="ECO:0000256" key="1">
    <source>
        <dbReference type="ARBA" id="ARBA00022649"/>
    </source>
</evidence>
<dbReference type="AlphaFoldDB" id="A0A9W6IQ80"/>
<protein>
    <recommendedName>
        <fullName evidence="4">Type II toxin-antitoxin system RelE/ParE family toxin</fullName>
    </recommendedName>
</protein>
<dbReference type="InterPro" id="IPR035093">
    <property type="entry name" value="RelE/ParE_toxin_dom_sf"/>
</dbReference>
<proteinExistence type="predicted"/>
<evidence type="ECO:0008006" key="4">
    <source>
        <dbReference type="Google" id="ProtNLM"/>
    </source>
</evidence>
<reference evidence="2" key="2">
    <citation type="submission" date="2023-01" db="EMBL/GenBank/DDBJ databases">
        <authorList>
            <person name="Sun Q."/>
            <person name="Evtushenko L."/>
        </authorList>
    </citation>
    <scope>NUCLEOTIDE SEQUENCE</scope>
    <source>
        <strain evidence="2">VKM B-1513</strain>
    </source>
</reference>
<comment type="caution">
    <text evidence="2">The sequence shown here is derived from an EMBL/GenBank/DDBJ whole genome shotgun (WGS) entry which is preliminary data.</text>
</comment>
<dbReference type="Pfam" id="PF05016">
    <property type="entry name" value="ParE_toxin"/>
    <property type="match status" value="1"/>
</dbReference>
<evidence type="ECO:0000313" key="2">
    <source>
        <dbReference type="EMBL" id="GLK53106.1"/>
    </source>
</evidence>
<reference evidence="2" key="1">
    <citation type="journal article" date="2014" name="Int. J. Syst. Evol. Microbiol.">
        <title>Complete genome sequence of Corynebacterium casei LMG S-19264T (=DSM 44701T), isolated from a smear-ripened cheese.</title>
        <authorList>
            <consortium name="US DOE Joint Genome Institute (JGI-PGF)"/>
            <person name="Walter F."/>
            <person name="Albersmeier A."/>
            <person name="Kalinowski J."/>
            <person name="Ruckert C."/>
        </authorList>
    </citation>
    <scope>NUCLEOTIDE SEQUENCE</scope>
    <source>
        <strain evidence="2">VKM B-1513</strain>
    </source>
</reference>
<sequence length="82" mass="8833">MIVVIAPAAEADMGEILDYIALDNPDRAESFVDEIIDRCLEIPAFPEAGTARPDVADGARSIVHGRYLISIVHGSRTLPDSL</sequence>
<organism evidence="2 3">
    <name type="scientific">Maricaulis virginensis</name>
    <dbReference type="NCBI Taxonomy" id="144022"/>
    <lineage>
        <taxon>Bacteria</taxon>
        <taxon>Pseudomonadati</taxon>
        <taxon>Pseudomonadota</taxon>
        <taxon>Alphaproteobacteria</taxon>
        <taxon>Maricaulales</taxon>
        <taxon>Maricaulaceae</taxon>
        <taxon>Maricaulis</taxon>
    </lineage>
</organism>
<keyword evidence="3" id="KW-1185">Reference proteome</keyword>
<keyword evidence="1" id="KW-1277">Toxin-antitoxin system</keyword>
<gene>
    <name evidence="2" type="ORF">GCM10017621_26140</name>
</gene>
<dbReference type="InterPro" id="IPR007712">
    <property type="entry name" value="RelE/ParE_toxin"/>
</dbReference>
<dbReference type="Gene3D" id="3.30.2310.20">
    <property type="entry name" value="RelE-like"/>
    <property type="match status" value="1"/>
</dbReference>
<accession>A0A9W6IQ80</accession>
<dbReference type="RefSeq" id="WP_271187465.1">
    <property type="nucleotide sequence ID" value="NZ_BSFE01000008.1"/>
</dbReference>